<keyword evidence="3" id="KW-0282">Flagellum</keyword>
<dbReference type="EMBL" id="BDJK01000015">
    <property type="protein sequence ID" value="GAV22579.1"/>
    <property type="molecule type" value="Genomic_DNA"/>
</dbReference>
<dbReference type="OrthoDB" id="3493at2"/>
<evidence type="ECO:0000259" key="1">
    <source>
        <dbReference type="Pfam" id="PF07238"/>
    </source>
</evidence>
<evidence type="ECO:0000313" key="3">
    <source>
        <dbReference type="EMBL" id="GAV22579.1"/>
    </source>
</evidence>
<dbReference type="Pfam" id="PF12945">
    <property type="entry name" value="PilZNR"/>
    <property type="match status" value="1"/>
</dbReference>
<organism evidence="3 4">
    <name type="scientific">Carboxydothermus pertinax</name>
    <dbReference type="NCBI Taxonomy" id="870242"/>
    <lineage>
        <taxon>Bacteria</taxon>
        <taxon>Bacillati</taxon>
        <taxon>Bacillota</taxon>
        <taxon>Clostridia</taxon>
        <taxon>Thermoanaerobacterales</taxon>
        <taxon>Thermoanaerobacteraceae</taxon>
        <taxon>Carboxydothermus</taxon>
    </lineage>
</organism>
<evidence type="ECO:0000259" key="2">
    <source>
        <dbReference type="Pfam" id="PF12945"/>
    </source>
</evidence>
<proteinExistence type="predicted"/>
<dbReference type="STRING" id="870242.cpu_10890"/>
<reference evidence="4" key="1">
    <citation type="submission" date="2016-12" db="EMBL/GenBank/DDBJ databases">
        <title>Draft Genome Sequences od Carboxydothermus pertinax and islandicus, Hydrogenogenic Carboxydotrophic Bacteria.</title>
        <authorList>
            <person name="Fukuyama Y."/>
            <person name="Ohmae K."/>
            <person name="Yoneda Y."/>
            <person name="Yoshida T."/>
            <person name="Sako Y."/>
        </authorList>
    </citation>
    <scope>NUCLEOTIDE SEQUENCE [LARGE SCALE GENOMIC DNA]</scope>
    <source>
        <strain evidence="4">Ug1</strain>
    </source>
</reference>
<name>A0A1L8CUR6_9THEO</name>
<feature type="domain" description="PilZ" evidence="1">
    <location>
        <begin position="94"/>
        <end position="202"/>
    </location>
</feature>
<dbReference type="Proteomes" id="UP000187485">
    <property type="component" value="Unassembled WGS sequence"/>
</dbReference>
<keyword evidence="3" id="KW-0966">Cell projection</keyword>
<keyword evidence="4" id="KW-1185">Reference proteome</keyword>
<dbReference type="InterPro" id="IPR009926">
    <property type="entry name" value="T3SS_YcgR_PilZN"/>
</dbReference>
<feature type="domain" description="Type III secretion system flagellar brake protein YcgR PilZN" evidence="2">
    <location>
        <begin position="8"/>
        <end position="77"/>
    </location>
</feature>
<dbReference type="InterPro" id="IPR009875">
    <property type="entry name" value="PilZ_domain"/>
</dbReference>
<protein>
    <submittedName>
        <fullName evidence="3">Flagellar brake protein</fullName>
    </submittedName>
</protein>
<dbReference type="Gene3D" id="2.40.10.220">
    <property type="entry name" value="predicted glycosyltransferase like domains"/>
    <property type="match status" value="1"/>
</dbReference>
<gene>
    <name evidence="3" type="ORF">cpu_10890</name>
</gene>
<dbReference type="Pfam" id="PF07238">
    <property type="entry name" value="PilZ"/>
    <property type="match status" value="1"/>
</dbReference>
<comment type="caution">
    <text evidence="3">The sequence shown here is derived from an EMBL/GenBank/DDBJ whole genome shotgun (WGS) entry which is preliminary data.</text>
</comment>
<accession>A0A1L8CUR6</accession>
<sequence length="215" mass="25225">MLHEFLKLELYPNLAVKKSFPAQVQEVKEQSFLILGPFDRGTLLFLYPEQEVLIEYVEEGCRYQFATRIIRRLQKPFFGYELLLPTPESIHRIQLRRFVRHKKVLDVCYALLNNNGELNWKKAKSVDLSSGGMKIATSELLPVNSLLKLQFYVELKGKIIEFLLDGEIKRVEKIPSGIYHYGIEFKNITRQEQDTLFAYVFQEMQKSRRTMADGK</sequence>
<evidence type="ECO:0000313" key="4">
    <source>
        <dbReference type="Proteomes" id="UP000187485"/>
    </source>
</evidence>
<keyword evidence="3" id="KW-0969">Cilium</keyword>
<dbReference type="GO" id="GO:0035438">
    <property type="term" value="F:cyclic-di-GMP binding"/>
    <property type="evidence" value="ECO:0007669"/>
    <property type="project" value="InterPro"/>
</dbReference>
<dbReference type="AlphaFoldDB" id="A0A1L8CUR6"/>
<dbReference type="SUPFAM" id="SSF141371">
    <property type="entry name" value="PilZ domain-like"/>
    <property type="match status" value="1"/>
</dbReference>